<gene>
    <name evidence="9" type="ORF">PV10_08465</name>
</gene>
<evidence type="ECO:0000259" key="8">
    <source>
        <dbReference type="PROSITE" id="PS50850"/>
    </source>
</evidence>
<dbReference type="VEuPathDB" id="FungiDB:PV10_08465"/>
<dbReference type="GO" id="GO:0016020">
    <property type="term" value="C:membrane"/>
    <property type="evidence" value="ECO:0007669"/>
    <property type="project" value="UniProtKB-SubCell"/>
</dbReference>
<dbReference type="PANTHER" id="PTHR23506:SF37">
    <property type="entry name" value="MAJOR FACILITATOR SUPERFAMILY (MFS) PROFILE DOMAIN-CONTAINING PROTEIN"/>
    <property type="match status" value="1"/>
</dbReference>
<dbReference type="InterPro" id="IPR020846">
    <property type="entry name" value="MFS_dom"/>
</dbReference>
<keyword evidence="10" id="KW-1185">Reference proteome</keyword>
<feature type="transmembrane region" description="Helical" evidence="7">
    <location>
        <begin position="416"/>
        <end position="436"/>
    </location>
</feature>
<feature type="compositionally biased region" description="Basic and acidic residues" evidence="6">
    <location>
        <begin position="228"/>
        <end position="244"/>
    </location>
</feature>
<reference evidence="9 10" key="1">
    <citation type="submission" date="2015-01" db="EMBL/GenBank/DDBJ databases">
        <title>The Genome Sequence of Exophiala mesophila CBS40295.</title>
        <authorList>
            <consortium name="The Broad Institute Genomics Platform"/>
            <person name="Cuomo C."/>
            <person name="de Hoog S."/>
            <person name="Gorbushina A."/>
            <person name="Stielow B."/>
            <person name="Teixiera M."/>
            <person name="Abouelleil A."/>
            <person name="Chapman S.B."/>
            <person name="Priest M."/>
            <person name="Young S.K."/>
            <person name="Wortman J."/>
            <person name="Nusbaum C."/>
            <person name="Birren B."/>
        </authorList>
    </citation>
    <scope>NUCLEOTIDE SEQUENCE [LARGE SCALE GENOMIC DNA]</scope>
    <source>
        <strain evidence="9 10">CBS 40295</strain>
    </source>
</reference>
<feature type="transmembrane region" description="Helical" evidence="7">
    <location>
        <begin position="88"/>
        <end position="106"/>
    </location>
</feature>
<dbReference type="GeneID" id="27326310"/>
<dbReference type="Pfam" id="PF07690">
    <property type="entry name" value="MFS_1"/>
    <property type="match status" value="1"/>
</dbReference>
<dbReference type="OMA" id="FGWCVDR"/>
<feature type="transmembrane region" description="Helical" evidence="7">
    <location>
        <begin position="346"/>
        <end position="362"/>
    </location>
</feature>
<evidence type="ECO:0000313" key="9">
    <source>
        <dbReference type="EMBL" id="KIV88827.1"/>
    </source>
</evidence>
<dbReference type="OrthoDB" id="5086884at2759"/>
<dbReference type="Proteomes" id="UP000054302">
    <property type="component" value="Unassembled WGS sequence"/>
</dbReference>
<dbReference type="AlphaFoldDB" id="A0A0D1Z228"/>
<feature type="transmembrane region" description="Helical" evidence="7">
    <location>
        <begin position="318"/>
        <end position="339"/>
    </location>
</feature>
<dbReference type="Gene3D" id="1.20.1250.20">
    <property type="entry name" value="MFS general substrate transporter like domains"/>
    <property type="match status" value="2"/>
</dbReference>
<feature type="transmembrane region" description="Helical" evidence="7">
    <location>
        <begin position="16"/>
        <end position="42"/>
    </location>
</feature>
<dbReference type="GO" id="GO:0022857">
    <property type="term" value="F:transmembrane transporter activity"/>
    <property type="evidence" value="ECO:0007669"/>
    <property type="project" value="InterPro"/>
</dbReference>
<feature type="transmembrane region" description="Helical" evidence="7">
    <location>
        <begin position="148"/>
        <end position="170"/>
    </location>
</feature>
<keyword evidence="4 7" id="KW-1133">Transmembrane helix</keyword>
<dbReference type="InterPro" id="IPR050930">
    <property type="entry name" value="MFS_Vesicular_Transporter"/>
</dbReference>
<sequence>MPAQPFGLWWRSHTMFILTTVCIGVFTDMFLYSLIIPVLPFMLHDRLGVPKSSVQQHVSGLLSVYAASTLIGSPVVGIIADRQQTRRGPYLTGLIALGAATILLFSSRHLSLLYVARVLQGISAAVVWSVGIALAVDTVGVKNLGKTLGTMSSATLAGVLFAPMIGGILYDKTGVLGPTVLSTTLITIDLVLRLLVVEKKTAAEYEGNLAEESGGVVAGEVSGTPDSPEGRDPSMEGDHMHESNESEPLLQPVAFKIAPDQRRSWIVRLMPIVICLGNSRLAMALTLTTMQGMILGAFEATIPIRTAELFGFDSFHSGLMMMPVVVSSVIFGPILGYVVDKTGPKVVAASTLVLQACTLVLLRLPRPGGADQIALFAIITGLCSISISGCSSATAVESGLVVDSYHKANPEFFGRLGPYAQLYALSAMAYTLGLGIGPEITGQLQPWLGFGNTFIILAVISALTAVMAVRYVGGKPANRSAAKGQTLP</sequence>
<dbReference type="HOGENOM" id="CLU_001265_51_3_1"/>
<feature type="transmembrane region" description="Helical" evidence="7">
    <location>
        <begin position="448"/>
        <end position="469"/>
    </location>
</feature>
<dbReference type="PROSITE" id="PS50850">
    <property type="entry name" value="MFS"/>
    <property type="match status" value="1"/>
</dbReference>
<feature type="region of interest" description="Disordered" evidence="6">
    <location>
        <begin position="217"/>
        <end position="246"/>
    </location>
</feature>
<dbReference type="RefSeq" id="XP_016220401.1">
    <property type="nucleotide sequence ID" value="XM_016373490.1"/>
</dbReference>
<evidence type="ECO:0000256" key="4">
    <source>
        <dbReference type="ARBA" id="ARBA00022989"/>
    </source>
</evidence>
<dbReference type="EMBL" id="KN847525">
    <property type="protein sequence ID" value="KIV88827.1"/>
    <property type="molecule type" value="Genomic_DNA"/>
</dbReference>
<dbReference type="PANTHER" id="PTHR23506">
    <property type="entry name" value="GH10249P"/>
    <property type="match status" value="1"/>
</dbReference>
<feature type="transmembrane region" description="Helical" evidence="7">
    <location>
        <begin position="176"/>
        <end position="196"/>
    </location>
</feature>
<dbReference type="CDD" id="cd17325">
    <property type="entry name" value="MFS_MdtG_SLC18_like"/>
    <property type="match status" value="1"/>
</dbReference>
<feature type="transmembrane region" description="Helical" evidence="7">
    <location>
        <begin position="112"/>
        <end position="136"/>
    </location>
</feature>
<feature type="domain" description="Major facilitator superfamily (MFS) profile" evidence="8">
    <location>
        <begin position="17"/>
        <end position="476"/>
    </location>
</feature>
<evidence type="ECO:0000256" key="7">
    <source>
        <dbReference type="SAM" id="Phobius"/>
    </source>
</evidence>
<dbReference type="InterPro" id="IPR011701">
    <property type="entry name" value="MFS"/>
</dbReference>
<feature type="transmembrane region" description="Helical" evidence="7">
    <location>
        <begin position="374"/>
        <end position="396"/>
    </location>
</feature>
<comment type="subcellular location">
    <subcellularLocation>
        <location evidence="1">Membrane</location>
        <topology evidence="1">Multi-pass membrane protein</topology>
    </subcellularLocation>
</comment>
<keyword evidence="2" id="KW-0813">Transport</keyword>
<accession>A0A0D1Z228</accession>
<evidence type="ECO:0000313" key="10">
    <source>
        <dbReference type="Proteomes" id="UP000054302"/>
    </source>
</evidence>
<name>A0A0D1Z228_EXOME</name>
<proteinExistence type="predicted"/>
<dbReference type="SUPFAM" id="SSF103473">
    <property type="entry name" value="MFS general substrate transporter"/>
    <property type="match status" value="1"/>
</dbReference>
<dbReference type="STRING" id="212818.A0A0D1Z228"/>
<keyword evidence="3 7" id="KW-0812">Transmembrane</keyword>
<feature type="transmembrane region" description="Helical" evidence="7">
    <location>
        <begin position="62"/>
        <end position="81"/>
    </location>
</feature>
<dbReference type="InterPro" id="IPR036259">
    <property type="entry name" value="MFS_trans_sf"/>
</dbReference>
<evidence type="ECO:0000256" key="6">
    <source>
        <dbReference type="SAM" id="MobiDB-lite"/>
    </source>
</evidence>
<evidence type="ECO:0000256" key="5">
    <source>
        <dbReference type="ARBA" id="ARBA00023136"/>
    </source>
</evidence>
<evidence type="ECO:0000256" key="3">
    <source>
        <dbReference type="ARBA" id="ARBA00022692"/>
    </source>
</evidence>
<evidence type="ECO:0000256" key="1">
    <source>
        <dbReference type="ARBA" id="ARBA00004141"/>
    </source>
</evidence>
<organism evidence="9 10">
    <name type="scientific">Exophiala mesophila</name>
    <name type="common">Black yeast-like fungus</name>
    <dbReference type="NCBI Taxonomy" id="212818"/>
    <lineage>
        <taxon>Eukaryota</taxon>
        <taxon>Fungi</taxon>
        <taxon>Dikarya</taxon>
        <taxon>Ascomycota</taxon>
        <taxon>Pezizomycotina</taxon>
        <taxon>Eurotiomycetes</taxon>
        <taxon>Chaetothyriomycetidae</taxon>
        <taxon>Chaetothyriales</taxon>
        <taxon>Herpotrichiellaceae</taxon>
        <taxon>Exophiala</taxon>
    </lineage>
</organism>
<evidence type="ECO:0000256" key="2">
    <source>
        <dbReference type="ARBA" id="ARBA00022448"/>
    </source>
</evidence>
<keyword evidence="5 7" id="KW-0472">Membrane</keyword>
<protein>
    <recommendedName>
        <fullName evidence="8">Major facilitator superfamily (MFS) profile domain-containing protein</fullName>
    </recommendedName>
</protein>
<feature type="transmembrane region" description="Helical" evidence="7">
    <location>
        <begin position="272"/>
        <end position="298"/>
    </location>
</feature>